<sequence>MKDAVDKYIQYLKLEREEPTGNYLQRLIQHHLSIVPYETFSKFHYFQQYGQAIPPFEVFVQNMIDKNWGGTCFTLNINFAKLLEKLGFSCSLVRVNPGHIAIMVLVGERKFYVDVGYGSPIIKPVELETKPQHVLHGFGEEIIFTRKTDTCFEIDRRSFGKTFVKKTIEWTPLSEHELIQDIKESYYDHPSNKTMRRVTAVHFNGSECYYLRDLSLKIINYRNIREIQMRDYDKWKQTIQAIYQIDEDTLEQTIVFLQKRDVYLF</sequence>
<evidence type="ECO:0000313" key="5">
    <source>
        <dbReference type="Proteomes" id="UP000476934"/>
    </source>
</evidence>
<dbReference type="PANTHER" id="PTHR11786:SF0">
    <property type="entry name" value="ARYLAMINE N-ACETYLTRANSFERASE 4-RELATED"/>
    <property type="match status" value="1"/>
</dbReference>
<dbReference type="OrthoDB" id="2845539at2"/>
<proteinExistence type="inferred from homology"/>
<dbReference type="EMBL" id="JAAIWK010000030">
    <property type="protein sequence ID" value="NEY21273.1"/>
    <property type="molecule type" value="Genomic_DNA"/>
</dbReference>
<dbReference type="Proteomes" id="UP000476934">
    <property type="component" value="Unassembled WGS sequence"/>
</dbReference>
<organism evidence="2 4">
    <name type="scientific">Heyndrickxia ginsengihumi</name>
    <dbReference type="NCBI Taxonomy" id="363870"/>
    <lineage>
        <taxon>Bacteria</taxon>
        <taxon>Bacillati</taxon>
        <taxon>Bacillota</taxon>
        <taxon>Bacilli</taxon>
        <taxon>Bacillales</taxon>
        <taxon>Bacillaceae</taxon>
        <taxon>Heyndrickxia</taxon>
    </lineage>
</organism>
<dbReference type="GO" id="GO:0016407">
    <property type="term" value="F:acetyltransferase activity"/>
    <property type="evidence" value="ECO:0007669"/>
    <property type="project" value="InterPro"/>
</dbReference>
<dbReference type="SUPFAM" id="SSF54001">
    <property type="entry name" value="Cysteine proteinases"/>
    <property type="match status" value="1"/>
</dbReference>
<reference evidence="3 5" key="2">
    <citation type="submission" date="2020-02" db="EMBL/GenBank/DDBJ databases">
        <authorList>
            <person name="Feng H."/>
        </authorList>
    </citation>
    <scope>NUCLEOTIDE SEQUENCE [LARGE SCALE GENOMIC DNA]</scope>
    <source>
        <strain evidence="3 5">Gsoil 114</strain>
    </source>
</reference>
<comment type="caution">
    <text evidence="2">The sequence shown here is derived from an EMBL/GenBank/DDBJ whole genome shotgun (WGS) entry which is preliminary data.</text>
</comment>
<dbReference type="Pfam" id="PF00797">
    <property type="entry name" value="Acetyltransf_2"/>
    <property type="match status" value="1"/>
</dbReference>
<dbReference type="InterPro" id="IPR038765">
    <property type="entry name" value="Papain-like_cys_pep_sf"/>
</dbReference>
<dbReference type="Proteomes" id="UP000030588">
    <property type="component" value="Unassembled WGS sequence"/>
</dbReference>
<accession>A0A0A6VD10</accession>
<dbReference type="PANTHER" id="PTHR11786">
    <property type="entry name" value="N-HYDROXYARYLAMINE O-ACETYLTRANSFERASE"/>
    <property type="match status" value="1"/>
</dbReference>
<comment type="similarity">
    <text evidence="1">Belongs to the arylamine N-acetyltransferase family.</text>
</comment>
<evidence type="ECO:0000313" key="2">
    <source>
        <dbReference type="EMBL" id="KHD85466.1"/>
    </source>
</evidence>
<dbReference type="EMBL" id="JRUN01000023">
    <property type="protein sequence ID" value="KHD85466.1"/>
    <property type="molecule type" value="Genomic_DNA"/>
</dbReference>
<gene>
    <name evidence="3" type="ORF">G4D61_15100</name>
    <name evidence="2" type="ORF">NG54_09245</name>
</gene>
<keyword evidence="5" id="KW-1185">Reference proteome</keyword>
<reference evidence="3 5" key="3">
    <citation type="submission" date="2020-03" db="EMBL/GenBank/DDBJ databases">
        <title>Bacillus aquiflavi sp. nov., isolated from yellow water of strong flavor Chinese baijiu in Yibin region of China.</title>
        <authorList>
            <person name="Xie J."/>
        </authorList>
    </citation>
    <scope>NUCLEOTIDE SEQUENCE [LARGE SCALE GENOMIC DNA]</scope>
    <source>
        <strain evidence="3 5">Gsoil 114</strain>
    </source>
</reference>
<evidence type="ECO:0000256" key="1">
    <source>
        <dbReference type="ARBA" id="ARBA00006547"/>
    </source>
</evidence>
<reference evidence="2 4" key="1">
    <citation type="submission" date="2014-10" db="EMBL/GenBank/DDBJ databases">
        <title>Draft genome of phytase producing Bacillus ginsengihumi strain M2.11.</title>
        <authorList>
            <person name="Toymentseva A."/>
            <person name="Boulygina E.A."/>
            <person name="Kazakov S.V."/>
            <person name="Kayumov I."/>
            <person name="Suleimanova A.D."/>
            <person name="Mardanova A.M."/>
            <person name="Maria S.N."/>
            <person name="Sergey M.Y."/>
            <person name="Sharipova M.R."/>
        </authorList>
    </citation>
    <scope>NUCLEOTIDE SEQUENCE [LARGE SCALE GENOMIC DNA]</scope>
    <source>
        <strain evidence="2 4">M2.11</strain>
    </source>
</reference>
<evidence type="ECO:0000313" key="4">
    <source>
        <dbReference type="Proteomes" id="UP000030588"/>
    </source>
</evidence>
<name>A0A0A6VD10_9BACI</name>
<evidence type="ECO:0000313" key="3">
    <source>
        <dbReference type="EMBL" id="NEY21273.1"/>
    </source>
</evidence>
<dbReference type="Gene3D" id="3.30.2140.20">
    <property type="match status" value="1"/>
</dbReference>
<dbReference type="InterPro" id="IPR001447">
    <property type="entry name" value="Arylamine_N-AcTrfase"/>
</dbReference>
<protein>
    <submittedName>
        <fullName evidence="2 3">Acetyltransferase</fullName>
    </submittedName>
</protein>
<dbReference type="STRING" id="363870.NG54_09245"/>
<dbReference type="InterPro" id="IPR053710">
    <property type="entry name" value="Arylamine_NAT_domain_sf"/>
</dbReference>
<keyword evidence="2" id="KW-0808">Transferase</keyword>
<dbReference type="AlphaFoldDB" id="A0A0A6VD10"/>